<dbReference type="GO" id="GO:0006396">
    <property type="term" value="P:RNA processing"/>
    <property type="evidence" value="ECO:0007669"/>
    <property type="project" value="InterPro"/>
</dbReference>
<feature type="domain" description="Exosome complex component CSL4 C-terminal" evidence="5">
    <location>
        <begin position="105"/>
        <end position="154"/>
    </location>
</feature>
<dbReference type="GO" id="GO:0000176">
    <property type="term" value="C:nuclear exosome (RNase complex)"/>
    <property type="evidence" value="ECO:0007669"/>
    <property type="project" value="TreeGrafter"/>
</dbReference>
<comment type="caution">
    <text evidence="7">The sequence shown here is derived from an EMBL/GenBank/DDBJ whole genome shotgun (WGS) entry which is preliminary data.</text>
</comment>
<keyword evidence="8" id="KW-1185">Reference proteome</keyword>
<evidence type="ECO:0000256" key="2">
    <source>
        <dbReference type="ARBA" id="ARBA00022490"/>
    </source>
</evidence>
<keyword evidence="2" id="KW-0963">Cytoplasm</keyword>
<dbReference type="EMBL" id="MU001512">
    <property type="protein sequence ID" value="KAF2438602.1"/>
    <property type="molecule type" value="Genomic_DNA"/>
</dbReference>
<reference evidence="7" key="1">
    <citation type="journal article" date="2020" name="Stud. Mycol.">
        <title>101 Dothideomycetes genomes: a test case for predicting lifestyles and emergence of pathogens.</title>
        <authorList>
            <person name="Haridas S."/>
            <person name="Albert R."/>
            <person name="Binder M."/>
            <person name="Bloem J."/>
            <person name="Labutti K."/>
            <person name="Salamov A."/>
            <person name="Andreopoulos B."/>
            <person name="Baker S."/>
            <person name="Barry K."/>
            <person name="Bills G."/>
            <person name="Bluhm B."/>
            <person name="Cannon C."/>
            <person name="Castanera R."/>
            <person name="Culley D."/>
            <person name="Daum C."/>
            <person name="Ezra D."/>
            <person name="Gonzalez J."/>
            <person name="Henrissat B."/>
            <person name="Kuo A."/>
            <person name="Liang C."/>
            <person name="Lipzen A."/>
            <person name="Lutzoni F."/>
            <person name="Magnuson J."/>
            <person name="Mondo S."/>
            <person name="Nolan M."/>
            <person name="Ohm R."/>
            <person name="Pangilinan J."/>
            <person name="Park H.-J."/>
            <person name="Ramirez L."/>
            <person name="Alfaro M."/>
            <person name="Sun H."/>
            <person name="Tritt A."/>
            <person name="Yoshinaga Y."/>
            <person name="Zwiers L.-H."/>
            <person name="Turgeon B."/>
            <person name="Goodwin S."/>
            <person name="Spatafora J."/>
            <person name="Crous P."/>
            <person name="Grigoriev I."/>
        </authorList>
    </citation>
    <scope>NUCLEOTIDE SEQUENCE</scope>
    <source>
        <strain evidence="7">CBS 690.94</strain>
    </source>
</reference>
<dbReference type="SUPFAM" id="SSF50249">
    <property type="entry name" value="Nucleic acid-binding proteins"/>
    <property type="match status" value="1"/>
</dbReference>
<evidence type="ECO:0000256" key="3">
    <source>
        <dbReference type="ARBA" id="ARBA00022835"/>
    </source>
</evidence>
<evidence type="ECO:0000256" key="1">
    <source>
        <dbReference type="ARBA" id="ARBA00004604"/>
    </source>
</evidence>
<dbReference type="GO" id="GO:0005730">
    <property type="term" value="C:nucleolus"/>
    <property type="evidence" value="ECO:0007669"/>
    <property type="project" value="UniProtKB-SubCell"/>
</dbReference>
<gene>
    <name evidence="7" type="ORF">P171DRAFT_371936</name>
</gene>
<evidence type="ECO:0000313" key="8">
    <source>
        <dbReference type="Proteomes" id="UP000799764"/>
    </source>
</evidence>
<accession>A0A9P4P777</accession>
<dbReference type="PANTHER" id="PTHR12686">
    <property type="entry name" value="3'-5' EXORIBONUCLEASE CSL4-RELATED"/>
    <property type="match status" value="1"/>
</dbReference>
<feature type="domain" description="Exosome complex component N-terminal" evidence="6">
    <location>
        <begin position="6"/>
        <end position="40"/>
    </location>
</feature>
<dbReference type="Pfam" id="PF14382">
    <property type="entry name" value="ECR1_N"/>
    <property type="match status" value="1"/>
</dbReference>
<comment type="subcellular location">
    <subcellularLocation>
        <location evidence="1">Nucleus</location>
        <location evidence="1">Nucleolus</location>
    </subcellularLocation>
</comment>
<dbReference type="Gene3D" id="2.40.50.100">
    <property type="match status" value="1"/>
</dbReference>
<dbReference type="Pfam" id="PF10447">
    <property type="entry name" value="EXOSC1"/>
    <property type="match status" value="1"/>
</dbReference>
<dbReference type="GO" id="GO:0005737">
    <property type="term" value="C:cytoplasm"/>
    <property type="evidence" value="ECO:0007669"/>
    <property type="project" value="TreeGrafter"/>
</dbReference>
<dbReference type="SUPFAM" id="SSF110324">
    <property type="entry name" value="Ribosomal L27 protein-like"/>
    <property type="match status" value="1"/>
</dbReference>
<dbReference type="InterPro" id="IPR012340">
    <property type="entry name" value="NA-bd_OB-fold"/>
</dbReference>
<dbReference type="PANTHER" id="PTHR12686:SF8">
    <property type="entry name" value="EXOSOME COMPLEX COMPONENT CSL4"/>
    <property type="match status" value="1"/>
</dbReference>
<organism evidence="7 8">
    <name type="scientific">Karstenula rhodostoma CBS 690.94</name>
    <dbReference type="NCBI Taxonomy" id="1392251"/>
    <lineage>
        <taxon>Eukaryota</taxon>
        <taxon>Fungi</taxon>
        <taxon>Dikarya</taxon>
        <taxon>Ascomycota</taxon>
        <taxon>Pezizomycotina</taxon>
        <taxon>Dothideomycetes</taxon>
        <taxon>Pleosporomycetidae</taxon>
        <taxon>Pleosporales</taxon>
        <taxon>Massarineae</taxon>
        <taxon>Didymosphaeriaceae</taxon>
        <taxon>Karstenula</taxon>
    </lineage>
</organism>
<dbReference type="OrthoDB" id="440760at2759"/>
<keyword evidence="3" id="KW-0271">Exosome</keyword>
<protein>
    <recommendedName>
        <fullName evidence="9">Exosome complex component CSL4 C-terminal domain-containing protein</fullName>
    </recommendedName>
</protein>
<evidence type="ECO:0000259" key="6">
    <source>
        <dbReference type="Pfam" id="PF14382"/>
    </source>
</evidence>
<evidence type="ECO:0008006" key="9">
    <source>
        <dbReference type="Google" id="ProtNLM"/>
    </source>
</evidence>
<evidence type="ECO:0000313" key="7">
    <source>
        <dbReference type="EMBL" id="KAF2438602.1"/>
    </source>
</evidence>
<dbReference type="AlphaFoldDB" id="A0A9P4P777"/>
<dbReference type="InterPro" id="IPR019495">
    <property type="entry name" value="EXOSC1_C"/>
</dbReference>
<evidence type="ECO:0000259" key="5">
    <source>
        <dbReference type="Pfam" id="PF10447"/>
    </source>
</evidence>
<sequence length="207" mass="21559">MALPTLALPGTLLGPASKYAPGPGTHIHDASIYASIVGTVASSPSPNTTTTKLPLLSISRPGDAGPTDSANILPEVDSQVLARVTRLGARFASAEILVIAPANATSISADAAVCSTPFTAQIRREDIRATEKDKVTVQDSFRVGDLIRAVVISLGDQGGYYLSTAKNELGVVVARGEGGEVLVPVSWREVKDLRTGRGEARKVAKPF</sequence>
<evidence type="ECO:0000256" key="4">
    <source>
        <dbReference type="SAM" id="MobiDB-lite"/>
    </source>
</evidence>
<dbReference type="GO" id="GO:0003723">
    <property type="term" value="F:RNA binding"/>
    <property type="evidence" value="ECO:0007669"/>
    <property type="project" value="InterPro"/>
</dbReference>
<dbReference type="Proteomes" id="UP000799764">
    <property type="component" value="Unassembled WGS sequence"/>
</dbReference>
<dbReference type="InterPro" id="IPR025721">
    <property type="entry name" value="Exosome_cplx_N_dom"/>
</dbReference>
<feature type="region of interest" description="Disordered" evidence="4">
    <location>
        <begin position="43"/>
        <end position="70"/>
    </location>
</feature>
<dbReference type="Gene3D" id="2.40.50.140">
    <property type="entry name" value="Nucleic acid-binding proteins"/>
    <property type="match status" value="1"/>
</dbReference>
<name>A0A9P4P777_9PLEO</name>
<feature type="compositionally biased region" description="Polar residues" evidence="4">
    <location>
        <begin position="43"/>
        <end position="52"/>
    </location>
</feature>
<dbReference type="InterPro" id="IPR039771">
    <property type="entry name" value="Csl4"/>
</dbReference>
<proteinExistence type="predicted"/>